<feature type="signal peptide" evidence="2">
    <location>
        <begin position="1"/>
        <end position="27"/>
    </location>
</feature>
<dbReference type="InterPro" id="IPR050491">
    <property type="entry name" value="AmpC-like"/>
</dbReference>
<organism evidence="4 5">
    <name type="scientific">Streptomyces finlayi</name>
    <dbReference type="NCBI Taxonomy" id="67296"/>
    <lineage>
        <taxon>Bacteria</taxon>
        <taxon>Bacillati</taxon>
        <taxon>Actinomycetota</taxon>
        <taxon>Actinomycetes</taxon>
        <taxon>Kitasatosporales</taxon>
        <taxon>Streptomycetaceae</taxon>
        <taxon>Streptomyces</taxon>
    </lineage>
</organism>
<evidence type="ECO:0000259" key="3">
    <source>
        <dbReference type="Pfam" id="PF00144"/>
    </source>
</evidence>
<proteinExistence type="predicted"/>
<dbReference type="InterPro" id="IPR001466">
    <property type="entry name" value="Beta-lactam-related"/>
</dbReference>
<feature type="chain" id="PRO_5039593774" evidence="2">
    <location>
        <begin position="28"/>
        <end position="392"/>
    </location>
</feature>
<protein>
    <submittedName>
        <fullName evidence="4">Peptidase</fullName>
    </submittedName>
</protein>
<dbReference type="PANTHER" id="PTHR46825">
    <property type="entry name" value="D-ALANYL-D-ALANINE-CARBOXYPEPTIDASE/ENDOPEPTIDASE AMPH"/>
    <property type="match status" value="1"/>
</dbReference>
<dbReference type="InterPro" id="IPR023650">
    <property type="entry name" value="Beta-lactam_class-A_AS"/>
</dbReference>
<feature type="compositionally biased region" description="Low complexity" evidence="1">
    <location>
        <begin position="28"/>
        <end position="38"/>
    </location>
</feature>
<accession>A0A919CCA5</accession>
<reference evidence="4" key="2">
    <citation type="submission" date="2020-09" db="EMBL/GenBank/DDBJ databases">
        <authorList>
            <person name="Sun Q."/>
            <person name="Ohkuma M."/>
        </authorList>
    </citation>
    <scope>NUCLEOTIDE SEQUENCE</scope>
    <source>
        <strain evidence="4">JCM 4637</strain>
    </source>
</reference>
<name>A0A919CCA5_9ACTN</name>
<dbReference type="EMBL" id="BMVC01000012">
    <property type="protein sequence ID" value="GHD05408.1"/>
    <property type="molecule type" value="Genomic_DNA"/>
</dbReference>
<gene>
    <name evidence="4" type="ORF">GCM10010334_55840</name>
</gene>
<feature type="domain" description="Beta-lactamase-related" evidence="3">
    <location>
        <begin position="66"/>
        <end position="378"/>
    </location>
</feature>
<dbReference type="Gene3D" id="3.40.710.10">
    <property type="entry name" value="DD-peptidase/beta-lactamase superfamily"/>
    <property type="match status" value="1"/>
</dbReference>
<dbReference type="PANTHER" id="PTHR46825:SF7">
    <property type="entry name" value="D-ALANYL-D-ALANINE CARBOXYPEPTIDASE"/>
    <property type="match status" value="1"/>
</dbReference>
<dbReference type="AlphaFoldDB" id="A0A919CCA5"/>
<dbReference type="SUPFAM" id="SSF56601">
    <property type="entry name" value="beta-lactamase/transpeptidase-like"/>
    <property type="match status" value="1"/>
</dbReference>
<evidence type="ECO:0000313" key="5">
    <source>
        <dbReference type="Proteomes" id="UP000638353"/>
    </source>
</evidence>
<keyword evidence="2" id="KW-0732">Signal</keyword>
<comment type="caution">
    <text evidence="4">The sequence shown here is derived from an EMBL/GenBank/DDBJ whole genome shotgun (WGS) entry which is preliminary data.</text>
</comment>
<dbReference type="Pfam" id="PF00144">
    <property type="entry name" value="Beta-lactamase"/>
    <property type="match status" value="1"/>
</dbReference>
<dbReference type="RefSeq" id="WP_189825873.1">
    <property type="nucleotide sequence ID" value="NZ_BMVC01000012.1"/>
</dbReference>
<evidence type="ECO:0000313" key="4">
    <source>
        <dbReference type="EMBL" id="GHD05408.1"/>
    </source>
</evidence>
<reference evidence="4" key="1">
    <citation type="journal article" date="2014" name="Int. J. Syst. Evol. Microbiol.">
        <title>Complete genome sequence of Corynebacterium casei LMG S-19264T (=DSM 44701T), isolated from a smear-ripened cheese.</title>
        <authorList>
            <consortium name="US DOE Joint Genome Institute (JGI-PGF)"/>
            <person name="Walter F."/>
            <person name="Albersmeier A."/>
            <person name="Kalinowski J."/>
            <person name="Ruckert C."/>
        </authorList>
    </citation>
    <scope>NUCLEOTIDE SEQUENCE</scope>
    <source>
        <strain evidence="4">JCM 4637</strain>
    </source>
</reference>
<evidence type="ECO:0000256" key="1">
    <source>
        <dbReference type="SAM" id="MobiDB-lite"/>
    </source>
</evidence>
<dbReference type="PROSITE" id="PS00146">
    <property type="entry name" value="BETA_LACTAMASE_A"/>
    <property type="match status" value="1"/>
</dbReference>
<dbReference type="InterPro" id="IPR012338">
    <property type="entry name" value="Beta-lactam/transpept-like"/>
</dbReference>
<feature type="region of interest" description="Disordered" evidence="1">
    <location>
        <begin position="28"/>
        <end position="47"/>
    </location>
</feature>
<sequence length="392" mass="41121">MNRLSARTRTALAAALVLGIAAGPAAAGPATAQPAPAASHQTSGPDAEALRAAIAGLPNANSTAALVRVGGKGGDWRGSSGVHDLASGRAADPDARFRVGSVTKVFTAATVLRLAAEGRVDLNRPVRAYLPADIPASYGTVTVRQLLNHTHGIPSPAGGSESEDLEVLYAHRLDLHSARAAVAQATSPAKEGEKNVPGTTQRYGNIGYTIAGLLIEKVSGTSYEEAVARRILRPLGLHDTYFPGSSPRIKGPHNHGYQVFKKPDGTTELRDVSVWGATETWAAGDLISTTADLETFLKALFRGRVVRGPLLEEMFTVPNIAGADMSVGLQRYDLGGGRVVWLKTGGRWGYNAVIAAPRDLSRTLVYSVNSTDAKSKAMNPTIKSIQLAAFSC</sequence>
<dbReference type="Proteomes" id="UP000638353">
    <property type="component" value="Unassembled WGS sequence"/>
</dbReference>
<evidence type="ECO:0000256" key="2">
    <source>
        <dbReference type="SAM" id="SignalP"/>
    </source>
</evidence>